<name>A0AB38YDY1_9GAMM</name>
<organism evidence="6">
    <name type="scientific">Salinispirillum sp. LH 10-3-1</name>
    <dbReference type="NCBI Taxonomy" id="2952525"/>
    <lineage>
        <taxon>Bacteria</taxon>
        <taxon>Pseudomonadati</taxon>
        <taxon>Pseudomonadota</taxon>
        <taxon>Gammaproteobacteria</taxon>
        <taxon>Oceanospirillales</taxon>
        <taxon>Saccharospirillaceae</taxon>
        <taxon>Salinispirillum</taxon>
    </lineage>
</organism>
<dbReference type="RefSeq" id="WP_304994831.1">
    <property type="nucleotide sequence ID" value="NZ_CP101717.1"/>
</dbReference>
<evidence type="ECO:0000256" key="4">
    <source>
        <dbReference type="ARBA" id="ARBA00025742"/>
    </source>
</evidence>
<keyword evidence="1" id="KW-0479">Metal-binding</keyword>
<dbReference type="EMBL" id="CP101717">
    <property type="protein sequence ID" value="WLD57546.1"/>
    <property type="molecule type" value="Genomic_DNA"/>
</dbReference>
<gene>
    <name evidence="6" type="primary">cpdA</name>
    <name evidence="6" type="ORF">NFC81_12615</name>
</gene>
<evidence type="ECO:0000256" key="2">
    <source>
        <dbReference type="ARBA" id="ARBA00022801"/>
    </source>
</evidence>
<sequence>MEQQHPWRIVQLTDSHLYKDPSSRLMGMNTAASFKAVVDLVRKERDQIDYILGTGDITQDASIEGYNRFREAALALCPNMAWIPGNHDEAELMQRLPFETSHYSKIIDHEHWRIVLLDSSILKTVYGRLDAPELQFLGDALASAGDRHVLVTLHHNPIPSGSVWLDNHCLKNSEDFHAVIERHANVKVILWGHIHQFVDKEIDGRRYLATPSTCVQFAPQQVDFKADDASPGYRWLDLYPDGHIETAVSRVTVQLDVDLQSAGY</sequence>
<dbReference type="CDD" id="cd07402">
    <property type="entry name" value="MPP_GpdQ"/>
    <property type="match status" value="1"/>
</dbReference>
<dbReference type="NCBIfam" id="NF008359">
    <property type="entry name" value="PRK11148.1"/>
    <property type="match status" value="1"/>
</dbReference>
<dbReference type="SUPFAM" id="SSF56300">
    <property type="entry name" value="Metallo-dependent phosphatases"/>
    <property type="match status" value="1"/>
</dbReference>
<dbReference type="EC" id="3.1.4.53" evidence="6"/>
<dbReference type="GO" id="GO:0046872">
    <property type="term" value="F:metal ion binding"/>
    <property type="evidence" value="ECO:0007669"/>
    <property type="project" value="UniProtKB-KW"/>
</dbReference>
<evidence type="ECO:0000259" key="5">
    <source>
        <dbReference type="Pfam" id="PF00149"/>
    </source>
</evidence>
<evidence type="ECO:0000313" key="6">
    <source>
        <dbReference type="EMBL" id="WLD57546.1"/>
    </source>
</evidence>
<dbReference type="Gene3D" id="3.60.21.10">
    <property type="match status" value="1"/>
</dbReference>
<keyword evidence="2 6" id="KW-0378">Hydrolase</keyword>
<protein>
    <submittedName>
        <fullName evidence="6">3',5'-cyclic-AMP phosphodiesterase</fullName>
        <ecNumber evidence="6">3.1.4.53</ecNumber>
    </submittedName>
</protein>
<dbReference type="PANTHER" id="PTHR42988:SF2">
    <property type="entry name" value="CYCLIC NUCLEOTIDE PHOSPHODIESTERASE CBUA0032-RELATED"/>
    <property type="match status" value="1"/>
</dbReference>
<keyword evidence="3" id="KW-0408">Iron</keyword>
<dbReference type="InterPro" id="IPR026575">
    <property type="entry name" value="GpdQ/CpdA-like"/>
</dbReference>
<feature type="domain" description="Calcineurin-like phosphoesterase" evidence="5">
    <location>
        <begin position="8"/>
        <end position="196"/>
    </location>
</feature>
<evidence type="ECO:0000256" key="1">
    <source>
        <dbReference type="ARBA" id="ARBA00022723"/>
    </source>
</evidence>
<accession>A0AB38YDY1</accession>
<reference evidence="6" key="1">
    <citation type="submission" date="2022-07" db="EMBL/GenBank/DDBJ databases">
        <title>Complete genome sequence of Salinispirillum sp. LH10-3-1 capable of multiple carbohydrate inversion isolated from a soda lake.</title>
        <authorList>
            <person name="Liu J."/>
            <person name="Zhai Y."/>
            <person name="Zhang H."/>
            <person name="Yang H."/>
            <person name="Qu J."/>
            <person name="Li J."/>
        </authorList>
    </citation>
    <scope>NUCLEOTIDE SEQUENCE</scope>
    <source>
        <strain evidence="6">LH 10-3-1</strain>
    </source>
</reference>
<dbReference type="InterPro" id="IPR050884">
    <property type="entry name" value="CNP_phosphodiesterase-III"/>
</dbReference>
<dbReference type="AlphaFoldDB" id="A0AB38YDY1"/>
<dbReference type="GO" id="GO:0004115">
    <property type="term" value="F:3',5'-cyclic-AMP phosphodiesterase activity"/>
    <property type="evidence" value="ECO:0007669"/>
    <property type="project" value="UniProtKB-EC"/>
</dbReference>
<proteinExistence type="inferred from homology"/>
<comment type="similarity">
    <text evidence="4">Belongs to the cyclic nucleotide phosphodiesterase class-III family.</text>
</comment>
<dbReference type="InterPro" id="IPR029052">
    <property type="entry name" value="Metallo-depent_PP-like"/>
</dbReference>
<dbReference type="InterPro" id="IPR004843">
    <property type="entry name" value="Calcineurin-like_PHP"/>
</dbReference>
<evidence type="ECO:0000256" key="3">
    <source>
        <dbReference type="ARBA" id="ARBA00023004"/>
    </source>
</evidence>
<dbReference type="PANTHER" id="PTHR42988">
    <property type="entry name" value="PHOSPHOHYDROLASE"/>
    <property type="match status" value="1"/>
</dbReference>
<dbReference type="Pfam" id="PF00149">
    <property type="entry name" value="Metallophos"/>
    <property type="match status" value="1"/>
</dbReference>